<dbReference type="AlphaFoldDB" id="J0LCA0"/>
<dbReference type="KEGG" id="adl:AURDEDRAFT_176826"/>
<protein>
    <submittedName>
        <fullName evidence="2">Uncharacterized protein</fullName>
    </submittedName>
</protein>
<sequence>MVVELKQEMSVLERRLARNDIDERVGQSLRDLETITDVLRNQSLQPWELRQTFALWQRNANEVRGWLAYHFYVGAKPWVAAGVALDADGLDHLRRRADHNAEGLRLTKLIRHTRGVFVLNEADAYQYAEHDLPVWYLQPYSDTLAAALSADQRAGLLRPGFYRKYGSENCTYMQQVELRFYSMDRGPSKCLALSRSRQAYAQADWDEADAAVHGADPASSCSQAAPAEQTLAEQASVSSHPKPCALASLPARPPVSLSSATQASISVDPRRRSLASLPAKLPTLQPFSSEYPQPGSSLSTPLGCSTSVEKKRKVRDSDESMERPQKSRRAVQRLLRAEGLPTKAADVEVNTSEPSLFATEDRPVWFPAVFEPGESGLSLIDTSRSRQVHLSSLQHLAVPKAVVGKGRLYKAPLVSYFVNVWHETRSEGYGLTRGKQGAVREGQSPAVKSPETVLSKLFLVWGKFRILYLRKLAMSSAEEIPGLAPLEWRKAMKLVVPRRDTPRVISIMGLDASFPIPEPEIISAVDEEDEEHDEELAGVDLQASAAVASPTLFSAPTLISASVSAFASAPLSAAASASVTALASAAAPALHSSSAHVSAARAGSQADLTAGPTRSSRVDCATVLPAPASAAKHRKKDRKKRRREDSSDSDSRGECDEGIGEQGMVLISAPPPPPSHVAQLHTDAQKMFDIPARSEPRLCTENERADVEPADWLTDAKFGVRKSFDRFAHFVCVMPRGEPVRFLHRAFDSKEVKEALEFDIQWWDYEQKRVLYLPAFTKGLVGEHLLNKEHTFGSAYSTPNNMFSSRRIWPADWDG</sequence>
<dbReference type="InParanoid" id="J0LCA0"/>
<feature type="compositionally biased region" description="Polar residues" evidence="1">
    <location>
        <begin position="285"/>
        <end position="307"/>
    </location>
</feature>
<feature type="compositionally biased region" description="Basic and acidic residues" evidence="1">
    <location>
        <begin position="315"/>
        <end position="325"/>
    </location>
</feature>
<evidence type="ECO:0000313" key="2">
    <source>
        <dbReference type="EMBL" id="EJD34119.1"/>
    </source>
</evidence>
<keyword evidence="3" id="KW-1185">Reference proteome</keyword>
<dbReference type="EMBL" id="JH687997">
    <property type="protein sequence ID" value="EJD34119.1"/>
    <property type="molecule type" value="Genomic_DNA"/>
</dbReference>
<dbReference type="Proteomes" id="UP000006514">
    <property type="component" value="Unassembled WGS sequence"/>
</dbReference>
<name>J0LCA0_AURST</name>
<feature type="region of interest" description="Disordered" evidence="1">
    <location>
        <begin position="216"/>
        <end position="271"/>
    </location>
</feature>
<accession>J0LCA0</accession>
<reference evidence="3" key="1">
    <citation type="journal article" date="2012" name="Science">
        <title>The Paleozoic origin of enzymatic lignin decomposition reconstructed from 31 fungal genomes.</title>
        <authorList>
            <person name="Floudas D."/>
            <person name="Binder M."/>
            <person name="Riley R."/>
            <person name="Barry K."/>
            <person name="Blanchette R.A."/>
            <person name="Henrissat B."/>
            <person name="Martinez A.T."/>
            <person name="Otillar R."/>
            <person name="Spatafora J.W."/>
            <person name="Yadav J.S."/>
            <person name="Aerts A."/>
            <person name="Benoit I."/>
            <person name="Boyd A."/>
            <person name="Carlson A."/>
            <person name="Copeland A."/>
            <person name="Coutinho P.M."/>
            <person name="de Vries R.P."/>
            <person name="Ferreira P."/>
            <person name="Findley K."/>
            <person name="Foster B."/>
            <person name="Gaskell J."/>
            <person name="Glotzer D."/>
            <person name="Gorecki P."/>
            <person name="Heitman J."/>
            <person name="Hesse C."/>
            <person name="Hori C."/>
            <person name="Igarashi K."/>
            <person name="Jurgens J.A."/>
            <person name="Kallen N."/>
            <person name="Kersten P."/>
            <person name="Kohler A."/>
            <person name="Kuees U."/>
            <person name="Kumar T.K.A."/>
            <person name="Kuo A."/>
            <person name="LaButti K."/>
            <person name="Larrondo L.F."/>
            <person name="Lindquist E."/>
            <person name="Ling A."/>
            <person name="Lombard V."/>
            <person name="Lucas S."/>
            <person name="Lundell T."/>
            <person name="Martin R."/>
            <person name="McLaughlin D.J."/>
            <person name="Morgenstern I."/>
            <person name="Morin E."/>
            <person name="Murat C."/>
            <person name="Nagy L.G."/>
            <person name="Nolan M."/>
            <person name="Ohm R.A."/>
            <person name="Patyshakuliyeva A."/>
            <person name="Rokas A."/>
            <person name="Ruiz-Duenas F.J."/>
            <person name="Sabat G."/>
            <person name="Salamov A."/>
            <person name="Samejima M."/>
            <person name="Schmutz J."/>
            <person name="Slot J.C."/>
            <person name="St John F."/>
            <person name="Stenlid J."/>
            <person name="Sun H."/>
            <person name="Sun S."/>
            <person name="Syed K."/>
            <person name="Tsang A."/>
            <person name="Wiebenga A."/>
            <person name="Young D."/>
            <person name="Pisabarro A."/>
            <person name="Eastwood D.C."/>
            <person name="Martin F."/>
            <person name="Cullen D."/>
            <person name="Grigoriev I.V."/>
            <person name="Hibbett D.S."/>
        </authorList>
    </citation>
    <scope>NUCLEOTIDE SEQUENCE [LARGE SCALE GENOMIC DNA]</scope>
    <source>
        <strain evidence="3">TFB10046</strain>
    </source>
</reference>
<feature type="compositionally biased region" description="Basic and acidic residues" evidence="1">
    <location>
        <begin position="643"/>
        <end position="655"/>
    </location>
</feature>
<feature type="compositionally biased region" description="Basic residues" evidence="1">
    <location>
        <begin position="631"/>
        <end position="642"/>
    </location>
</feature>
<feature type="compositionally biased region" description="Polar residues" evidence="1">
    <location>
        <begin position="256"/>
        <end position="265"/>
    </location>
</feature>
<proteinExistence type="predicted"/>
<organism evidence="2 3">
    <name type="scientific">Auricularia subglabra (strain TFB-10046 / SS5)</name>
    <name type="common">White-rot fungus</name>
    <name type="synonym">Auricularia delicata (strain TFB10046)</name>
    <dbReference type="NCBI Taxonomy" id="717982"/>
    <lineage>
        <taxon>Eukaryota</taxon>
        <taxon>Fungi</taxon>
        <taxon>Dikarya</taxon>
        <taxon>Basidiomycota</taxon>
        <taxon>Agaricomycotina</taxon>
        <taxon>Agaricomycetes</taxon>
        <taxon>Auriculariales</taxon>
        <taxon>Auriculariaceae</taxon>
        <taxon>Auricularia</taxon>
    </lineage>
</organism>
<evidence type="ECO:0000256" key="1">
    <source>
        <dbReference type="SAM" id="MobiDB-lite"/>
    </source>
</evidence>
<dbReference type="eggNOG" id="ENOG502S9PJ">
    <property type="taxonomic scope" value="Eukaryota"/>
</dbReference>
<feature type="region of interest" description="Disordered" evidence="1">
    <location>
        <begin position="284"/>
        <end position="329"/>
    </location>
</feature>
<gene>
    <name evidence="2" type="ORF">AURDEDRAFT_176826</name>
</gene>
<feature type="region of interest" description="Disordered" evidence="1">
    <location>
        <begin position="606"/>
        <end position="657"/>
    </location>
</feature>
<evidence type="ECO:0000313" key="3">
    <source>
        <dbReference type="Proteomes" id="UP000006514"/>
    </source>
</evidence>